<dbReference type="PANTHER" id="PTHR28259">
    <property type="entry name" value="FLUORIDE EXPORT PROTEIN 1-RELATED"/>
    <property type="match status" value="1"/>
</dbReference>
<sequence>MENRSGDMYSLSVGNRHLNELAAPGPVETLSHYGGQGSERNLRRSSNGDESQDEFMNLNELAAPSPVDNPEEHHRYRHEFLEEQHLEENRESIGLRNFIDLEQSKELPPAPPEFAPGIQSDQRPGVTAKIVLELSILSYLILFSILGALARLGLQVLTSYPGAPIPTSVVWANVGGSLIMGYLSEDRQLFKMHIRREDLSSGLKAESSEDSSNTATPPNQDRSYDSGTPEEIQTRDAKDHMTRKKTIPLYIGLTTGFCGSFTSFSSFIRDVFLQLANQPLAVKSRIEVSEDIVRGGGENTMAVIAIIFLTVGLCISALKIGAHLAIILGNIDGSLPSWLTSKVFDRFIVLSASCVWIGAIIMAVWPPDDKWRGQVLFAIIFAPVGTILRFYASVHLNGVIASFPLGTFSVNVFGTAVLGMSWDLQRASFGGMVGGGKIGCQVLQGVQDGFCGCLTTVSTWVLELVGLKRMHAYVYGGLSTAISLAFLVVIMGTLLWSRGFESPACVL</sequence>
<keyword evidence="3" id="KW-1003">Cell membrane</keyword>
<feature type="region of interest" description="Disordered" evidence="9">
    <location>
        <begin position="20"/>
        <end position="52"/>
    </location>
</feature>
<evidence type="ECO:0000256" key="4">
    <source>
        <dbReference type="ARBA" id="ARBA00022692"/>
    </source>
</evidence>
<proteinExistence type="inferred from homology"/>
<feature type="transmembrane region" description="Helical" evidence="10">
    <location>
        <begin position="472"/>
        <end position="496"/>
    </location>
</feature>
<feature type="transmembrane region" description="Helical" evidence="10">
    <location>
        <begin position="347"/>
        <end position="365"/>
    </location>
</feature>
<keyword evidence="6 10" id="KW-0472">Membrane</keyword>
<comment type="subcellular location">
    <subcellularLocation>
        <location evidence="2">Cell membrane</location>
        <topology evidence="2">Multi-pass membrane protein</topology>
    </subcellularLocation>
</comment>
<comment type="function">
    <text evidence="1">Fluoride channel required for the rapid expulsion of cytoplasmic fluoride.</text>
</comment>
<feature type="transmembrane region" description="Helical" evidence="10">
    <location>
        <begin position="130"/>
        <end position="150"/>
    </location>
</feature>
<dbReference type="AlphaFoldDB" id="A0A1L7XXG4"/>
<comment type="similarity">
    <text evidence="7">Belongs to the fluoride channel Fluc/FEX (TC 1.A.43) family.</text>
</comment>
<evidence type="ECO:0000256" key="6">
    <source>
        <dbReference type="ARBA" id="ARBA00023136"/>
    </source>
</evidence>
<keyword evidence="12" id="KW-1185">Reference proteome</keyword>
<evidence type="ECO:0000256" key="10">
    <source>
        <dbReference type="SAM" id="Phobius"/>
    </source>
</evidence>
<accession>A0A1L7XXG4</accession>
<feature type="transmembrane region" description="Helical" evidence="10">
    <location>
        <begin position="371"/>
        <end position="392"/>
    </location>
</feature>
<dbReference type="EMBL" id="FJOG01000077">
    <property type="protein sequence ID" value="CZR69698.1"/>
    <property type="molecule type" value="Genomic_DNA"/>
</dbReference>
<evidence type="ECO:0000256" key="7">
    <source>
        <dbReference type="ARBA" id="ARBA00035120"/>
    </source>
</evidence>
<evidence type="ECO:0000313" key="12">
    <source>
        <dbReference type="Proteomes" id="UP000184330"/>
    </source>
</evidence>
<evidence type="ECO:0000256" key="8">
    <source>
        <dbReference type="ARBA" id="ARBA00035585"/>
    </source>
</evidence>
<dbReference type="Pfam" id="PF02537">
    <property type="entry name" value="CRCB"/>
    <property type="match status" value="2"/>
</dbReference>
<dbReference type="InterPro" id="IPR003691">
    <property type="entry name" value="FluC"/>
</dbReference>
<protein>
    <submittedName>
        <fullName evidence="11">Related to chromosome condensation protein (CrcB)</fullName>
    </submittedName>
</protein>
<dbReference type="Proteomes" id="UP000184330">
    <property type="component" value="Unassembled WGS sequence"/>
</dbReference>
<organism evidence="11 12">
    <name type="scientific">Phialocephala subalpina</name>
    <dbReference type="NCBI Taxonomy" id="576137"/>
    <lineage>
        <taxon>Eukaryota</taxon>
        <taxon>Fungi</taxon>
        <taxon>Dikarya</taxon>
        <taxon>Ascomycota</taxon>
        <taxon>Pezizomycotina</taxon>
        <taxon>Leotiomycetes</taxon>
        <taxon>Helotiales</taxon>
        <taxon>Mollisiaceae</taxon>
        <taxon>Phialocephala</taxon>
        <taxon>Phialocephala fortinii species complex</taxon>
    </lineage>
</organism>
<dbReference type="GO" id="GO:1903425">
    <property type="term" value="F:fluoride transmembrane transporter activity"/>
    <property type="evidence" value="ECO:0007669"/>
    <property type="project" value="TreeGrafter"/>
</dbReference>
<dbReference type="OrthoDB" id="409792at2759"/>
<keyword evidence="4 10" id="KW-0812">Transmembrane</keyword>
<feature type="region of interest" description="Disordered" evidence="9">
    <location>
        <begin position="201"/>
        <end position="240"/>
    </location>
</feature>
<keyword evidence="5 10" id="KW-1133">Transmembrane helix</keyword>
<comment type="catalytic activity">
    <reaction evidence="8">
        <text>fluoride(in) = fluoride(out)</text>
        <dbReference type="Rhea" id="RHEA:76159"/>
        <dbReference type="ChEBI" id="CHEBI:17051"/>
    </reaction>
    <physiologicalReaction direction="left-to-right" evidence="8">
        <dbReference type="Rhea" id="RHEA:76160"/>
    </physiologicalReaction>
</comment>
<dbReference type="GO" id="GO:0005886">
    <property type="term" value="C:plasma membrane"/>
    <property type="evidence" value="ECO:0007669"/>
    <property type="project" value="UniProtKB-SubCell"/>
</dbReference>
<dbReference type="PANTHER" id="PTHR28259:SF1">
    <property type="entry name" value="FLUORIDE EXPORT PROTEIN 1-RELATED"/>
    <property type="match status" value="1"/>
</dbReference>
<feature type="transmembrane region" description="Helical" evidence="10">
    <location>
        <begin position="162"/>
        <end position="183"/>
    </location>
</feature>
<evidence type="ECO:0000256" key="9">
    <source>
        <dbReference type="SAM" id="MobiDB-lite"/>
    </source>
</evidence>
<dbReference type="STRING" id="576137.A0A1L7XXG4"/>
<evidence type="ECO:0000256" key="2">
    <source>
        <dbReference type="ARBA" id="ARBA00004651"/>
    </source>
</evidence>
<feature type="transmembrane region" description="Helical" evidence="10">
    <location>
        <begin position="247"/>
        <end position="268"/>
    </location>
</feature>
<name>A0A1L7XXG4_9HELO</name>
<gene>
    <name evidence="11" type="ORF">PAC_19598</name>
</gene>
<feature type="compositionally biased region" description="Polar residues" evidence="9">
    <location>
        <begin position="210"/>
        <end position="221"/>
    </location>
</feature>
<evidence type="ECO:0000256" key="3">
    <source>
        <dbReference type="ARBA" id="ARBA00022475"/>
    </source>
</evidence>
<reference evidence="11 12" key="1">
    <citation type="submission" date="2016-03" db="EMBL/GenBank/DDBJ databases">
        <authorList>
            <person name="Ploux O."/>
        </authorList>
    </citation>
    <scope>NUCLEOTIDE SEQUENCE [LARGE SCALE GENOMIC DNA]</scope>
    <source>
        <strain evidence="11 12">UAMH 11012</strain>
    </source>
</reference>
<evidence type="ECO:0000256" key="1">
    <source>
        <dbReference type="ARBA" id="ARBA00002598"/>
    </source>
</evidence>
<evidence type="ECO:0000313" key="11">
    <source>
        <dbReference type="EMBL" id="CZR69698.1"/>
    </source>
</evidence>
<feature type="transmembrane region" description="Helical" evidence="10">
    <location>
        <begin position="301"/>
        <end position="326"/>
    </location>
</feature>
<feature type="transmembrane region" description="Helical" evidence="10">
    <location>
        <begin position="399"/>
        <end position="422"/>
    </location>
</feature>
<evidence type="ECO:0000256" key="5">
    <source>
        <dbReference type="ARBA" id="ARBA00022989"/>
    </source>
</evidence>